<reference evidence="2" key="1">
    <citation type="submission" date="2022-12" db="EMBL/GenBank/DDBJ databases">
        <title>Chromosome-Level Genome Assembly of Japanese Cedar (Cryptomeriajaponica D. Don).</title>
        <authorList>
            <person name="Fujino T."/>
            <person name="Yamaguchi K."/>
            <person name="Yokoyama T."/>
            <person name="Hamanaka T."/>
            <person name="Harazono Y."/>
            <person name="Kamada H."/>
            <person name="Kobayashi W."/>
            <person name="Ujino-Ihara T."/>
            <person name="Uchiyama K."/>
            <person name="Matsumoto A."/>
            <person name="Izuno A."/>
            <person name="Tsumura Y."/>
            <person name="Toyoda A."/>
            <person name="Shigenobu S."/>
            <person name="Moriguchi Y."/>
            <person name="Ueno S."/>
            <person name="Kasahara M."/>
        </authorList>
    </citation>
    <scope>NUCLEOTIDE SEQUENCE</scope>
</reference>
<accession>A0AAD3NSR7</accession>
<dbReference type="PANTHER" id="PTHR33964:SF1">
    <property type="entry name" value="RE45066P"/>
    <property type="match status" value="1"/>
</dbReference>
<keyword evidence="3" id="KW-1185">Reference proteome</keyword>
<organism evidence="2 3">
    <name type="scientific">Cryptomeria japonica</name>
    <name type="common">Japanese cedar</name>
    <name type="synonym">Cupressus japonica</name>
    <dbReference type="NCBI Taxonomy" id="3369"/>
    <lineage>
        <taxon>Eukaryota</taxon>
        <taxon>Viridiplantae</taxon>
        <taxon>Streptophyta</taxon>
        <taxon>Embryophyta</taxon>
        <taxon>Tracheophyta</taxon>
        <taxon>Spermatophyta</taxon>
        <taxon>Pinopsida</taxon>
        <taxon>Pinidae</taxon>
        <taxon>Conifers II</taxon>
        <taxon>Cupressales</taxon>
        <taxon>Cupressaceae</taxon>
        <taxon>Cryptomeria</taxon>
    </lineage>
</organism>
<dbReference type="AlphaFoldDB" id="A0AAD3NSR7"/>
<comment type="caution">
    <text evidence="2">The sequence shown here is derived from an EMBL/GenBank/DDBJ whole genome shotgun (WGS) entry which is preliminary data.</text>
</comment>
<evidence type="ECO:0000313" key="2">
    <source>
        <dbReference type="EMBL" id="GLJ59016.1"/>
    </source>
</evidence>
<evidence type="ECO:0000259" key="1">
    <source>
        <dbReference type="Pfam" id="PF01579"/>
    </source>
</evidence>
<dbReference type="PANTHER" id="PTHR33964">
    <property type="entry name" value="RE45066P-RELATED"/>
    <property type="match status" value="1"/>
</dbReference>
<protein>
    <recommendedName>
        <fullName evidence="1">T20D4.11-like domain-containing protein</fullName>
    </recommendedName>
</protein>
<feature type="domain" description="T20D4.11-like" evidence="1">
    <location>
        <begin position="38"/>
        <end position="161"/>
    </location>
</feature>
<name>A0AAD3NSR7_CRYJA</name>
<dbReference type="EMBL" id="BSEH01000652">
    <property type="protein sequence ID" value="GLJ59016.1"/>
    <property type="molecule type" value="Genomic_DNA"/>
</dbReference>
<evidence type="ECO:0000313" key="3">
    <source>
        <dbReference type="Proteomes" id="UP001234787"/>
    </source>
</evidence>
<gene>
    <name evidence="2" type="ORF">SUGI_1488530</name>
</gene>
<dbReference type="Pfam" id="PF01579">
    <property type="entry name" value="DUF19"/>
    <property type="match status" value="1"/>
</dbReference>
<proteinExistence type="predicted"/>
<dbReference type="InterPro" id="IPR002542">
    <property type="entry name" value="T20D4.11-like_dom"/>
</dbReference>
<dbReference type="Proteomes" id="UP001234787">
    <property type="component" value="Unassembled WGS sequence"/>
</dbReference>
<sequence length="216" mass="23723">MREFDLCAATLLVFTQSPGGLATSEQDINKQCVHLKDTDSCLRNYTRRCMTPMQRGVVTMTANASFQMLNEYCTPRSHLRTNYLKHASCLNQVQKKEQKSCTRDLQASLEMLGGSGGGADGGSVAVGKRLQLMCCTYKRFESCLAGQLDKRCGKEAVSFVNGLLRRATSRLPETMCRNYKPDSGECKALLPRTGTIPKGAKSTSILSRLLSAYTGL</sequence>